<keyword evidence="2" id="KW-0597">Phosphoprotein</keyword>
<comment type="caution">
    <text evidence="8">The sequence shown here is derived from an EMBL/GenBank/DDBJ whole genome shotgun (WGS) entry which is preliminary data.</text>
</comment>
<dbReference type="Pfam" id="PF08216">
    <property type="entry name" value="CTNNBL"/>
    <property type="match status" value="1"/>
</dbReference>
<accession>A0A7J6L2H4</accession>
<keyword evidence="3" id="KW-0677">Repeat</keyword>
<dbReference type="SMART" id="SM01156">
    <property type="entry name" value="DUF1716"/>
    <property type="match status" value="1"/>
</dbReference>
<keyword evidence="4" id="KW-0175">Coiled coil</keyword>
<keyword evidence="5" id="KW-0539">Nucleus</keyword>
<sequence>MATSYDPKNLDNLPSTLTADDIEELIKNNEQTEVDSLDAEGCTSLVRKVASLVKENQRLRIKHSDDPTKFLESEVSLAEEIRRLTELAVNPAELYPAFTAAHGGRVVVGLLQHANIDISAEALAVLSDLTEPEVMADCDDEVAEDFVKSLVDEAKLPSIYIETLWRIYREQGSDKEEGGSSEDDKVADNGEAAGRMEDAQQAITNCLQTIDNLFEIWPAKTVPEFCKGRFVEWLVTIIKEAVREKTFAYNALFASELLSLLLQQCPNPTQTIPQIVDRRSLDRLLRATNMYKHSDPKEASESELVENVFDALVLIVPYHQTAFGQLQGVQLMVKLLSQGAGKKLAARLSLRVIEAALRDHPENCKLFVEQMGLKSVFGLLSHRKATDPEMETTINIIHHLLYNTKGSEAARVLNKFTEGSFGKVDVLAKLREDTRKHLDRQMVGYDAEETKNVEEDDDDDDIEKEDPKEARYVYALGNGLSQLQLIDLCLLWLCHNSGNKALTEHLCRCVEGMTGSIREVIGQYTDELEDSQKGQTKDLMEMVTDLERKCDKLGRANSKSGIKHKAGDIEGDGEPPQTKRAKV</sequence>
<protein>
    <submittedName>
        <fullName evidence="8">Beta-catenin-like protein 1</fullName>
    </submittedName>
</protein>
<reference evidence="8 9" key="1">
    <citation type="submission" date="2020-04" db="EMBL/GenBank/DDBJ databases">
        <title>Perkinsus chesapeaki whole genome sequence.</title>
        <authorList>
            <person name="Bogema D.R."/>
        </authorList>
    </citation>
    <scope>NUCLEOTIDE SEQUENCE [LARGE SCALE GENOMIC DNA]</scope>
    <source>
        <strain evidence="8">ATCC PRA-425</strain>
    </source>
</reference>
<dbReference type="GO" id="GO:0005681">
    <property type="term" value="C:spliceosomal complex"/>
    <property type="evidence" value="ECO:0007669"/>
    <property type="project" value="TreeGrafter"/>
</dbReference>
<feature type="region of interest" description="Disordered" evidence="6">
    <location>
        <begin position="445"/>
        <end position="465"/>
    </location>
</feature>
<dbReference type="SUPFAM" id="SSF48371">
    <property type="entry name" value="ARM repeat"/>
    <property type="match status" value="1"/>
</dbReference>
<dbReference type="Proteomes" id="UP000591131">
    <property type="component" value="Unassembled WGS sequence"/>
</dbReference>
<dbReference type="PANTHER" id="PTHR14978">
    <property type="entry name" value="BETA-CATENIN-LIKE PROTEIN 1 NUCLEAR ASSOCIATED PROTEIN"/>
    <property type="match status" value="1"/>
</dbReference>
<name>A0A7J6L2H4_PERCH</name>
<proteinExistence type="predicted"/>
<evidence type="ECO:0000259" key="7">
    <source>
        <dbReference type="SMART" id="SM01156"/>
    </source>
</evidence>
<gene>
    <name evidence="8" type="primary">CTNNBL1</name>
    <name evidence="8" type="ORF">FOL47_010725</name>
</gene>
<evidence type="ECO:0000256" key="6">
    <source>
        <dbReference type="SAM" id="MobiDB-lite"/>
    </source>
</evidence>
<dbReference type="EMBL" id="JAAPAO010000857">
    <property type="protein sequence ID" value="KAF4653059.1"/>
    <property type="molecule type" value="Genomic_DNA"/>
</dbReference>
<evidence type="ECO:0000313" key="9">
    <source>
        <dbReference type="Proteomes" id="UP000591131"/>
    </source>
</evidence>
<evidence type="ECO:0000256" key="4">
    <source>
        <dbReference type="ARBA" id="ARBA00023054"/>
    </source>
</evidence>
<evidence type="ECO:0000256" key="1">
    <source>
        <dbReference type="ARBA" id="ARBA00004123"/>
    </source>
</evidence>
<dbReference type="PANTHER" id="PTHR14978:SF0">
    <property type="entry name" value="BETA-CATENIN-LIKE PROTEIN 1"/>
    <property type="match status" value="1"/>
</dbReference>
<dbReference type="AlphaFoldDB" id="A0A7J6L2H4"/>
<feature type="compositionally biased region" description="Acidic residues" evidence="6">
    <location>
        <begin position="454"/>
        <end position="464"/>
    </location>
</feature>
<dbReference type="OrthoDB" id="1898821at2759"/>
<dbReference type="InterPro" id="IPR016024">
    <property type="entry name" value="ARM-type_fold"/>
</dbReference>
<dbReference type="Gene3D" id="1.25.10.10">
    <property type="entry name" value="Leucine-rich Repeat Variant"/>
    <property type="match status" value="1"/>
</dbReference>
<evidence type="ECO:0000256" key="3">
    <source>
        <dbReference type="ARBA" id="ARBA00022737"/>
    </source>
</evidence>
<dbReference type="InterPro" id="IPR011989">
    <property type="entry name" value="ARM-like"/>
</dbReference>
<evidence type="ECO:0000256" key="5">
    <source>
        <dbReference type="ARBA" id="ARBA00023242"/>
    </source>
</evidence>
<dbReference type="InterPro" id="IPR013180">
    <property type="entry name" value="CTNNBL1_N"/>
</dbReference>
<feature type="domain" description="Beta-catenin-like protein 1 N-terminal" evidence="7">
    <location>
        <begin position="15"/>
        <end position="123"/>
    </location>
</feature>
<dbReference type="InterPro" id="IPR039678">
    <property type="entry name" value="CTNNBL1"/>
</dbReference>
<organism evidence="8 9">
    <name type="scientific">Perkinsus chesapeaki</name>
    <name type="common">Clam parasite</name>
    <name type="synonym">Perkinsus andrewsi</name>
    <dbReference type="NCBI Taxonomy" id="330153"/>
    <lineage>
        <taxon>Eukaryota</taxon>
        <taxon>Sar</taxon>
        <taxon>Alveolata</taxon>
        <taxon>Perkinsozoa</taxon>
        <taxon>Perkinsea</taxon>
        <taxon>Perkinsida</taxon>
        <taxon>Perkinsidae</taxon>
        <taxon>Perkinsus</taxon>
    </lineage>
</organism>
<evidence type="ECO:0000256" key="2">
    <source>
        <dbReference type="ARBA" id="ARBA00022553"/>
    </source>
</evidence>
<evidence type="ECO:0000313" key="8">
    <source>
        <dbReference type="EMBL" id="KAF4653059.1"/>
    </source>
</evidence>
<comment type="subcellular location">
    <subcellularLocation>
        <location evidence="1">Nucleus</location>
    </subcellularLocation>
</comment>
<feature type="region of interest" description="Disordered" evidence="6">
    <location>
        <begin position="554"/>
        <end position="583"/>
    </location>
</feature>
<keyword evidence="9" id="KW-1185">Reference proteome</keyword>